<dbReference type="Pfam" id="PF07603">
    <property type="entry name" value="Lcl_C"/>
    <property type="match status" value="2"/>
</dbReference>
<keyword evidence="4" id="KW-1185">Reference proteome</keyword>
<evidence type="ECO:0000259" key="2">
    <source>
        <dbReference type="Pfam" id="PF07603"/>
    </source>
</evidence>
<dbReference type="PANTHER" id="PTHR35812:SF1">
    <property type="entry name" value="LIPOPROTEIN"/>
    <property type="match status" value="1"/>
</dbReference>
<name>A0A975B8I2_9BACT</name>
<dbReference type="RefSeq" id="WP_207692377.1">
    <property type="nucleotide sequence ID" value="NZ_CP061799.1"/>
</dbReference>
<feature type="domain" description="Lcl C-terminal" evidence="2">
    <location>
        <begin position="124"/>
        <end position="270"/>
    </location>
</feature>
<reference evidence="3" key="1">
    <citation type="journal article" date="2021" name="Microb. Physiol.">
        <title>Proteogenomic Insights into the Physiology of Marine, Sulfate-Reducing, Filamentous Desulfonema limicola and Desulfonema magnum.</title>
        <authorList>
            <person name="Schnaars V."/>
            <person name="Wohlbrand L."/>
            <person name="Scheve S."/>
            <person name="Hinrichs C."/>
            <person name="Reinhardt R."/>
            <person name="Rabus R."/>
        </authorList>
    </citation>
    <scope>NUCLEOTIDE SEQUENCE</scope>
    <source>
        <strain evidence="3">5ac10</strain>
    </source>
</reference>
<feature type="chain" id="PRO_5036823586" evidence="1">
    <location>
        <begin position="21"/>
        <end position="454"/>
    </location>
</feature>
<dbReference type="EMBL" id="CP061799">
    <property type="protein sequence ID" value="QTA80808.1"/>
    <property type="molecule type" value="Genomic_DNA"/>
</dbReference>
<dbReference type="KEGG" id="dli:dnl_31210"/>
<dbReference type="PANTHER" id="PTHR35812">
    <property type="entry name" value="LIPOPROTEIN"/>
    <property type="match status" value="1"/>
</dbReference>
<proteinExistence type="predicted"/>
<keyword evidence="1" id="KW-0732">Signal</keyword>
<feature type="signal peptide" evidence="1">
    <location>
        <begin position="1"/>
        <end position="20"/>
    </location>
</feature>
<evidence type="ECO:0000256" key="1">
    <source>
        <dbReference type="SAM" id="SignalP"/>
    </source>
</evidence>
<evidence type="ECO:0000313" key="4">
    <source>
        <dbReference type="Proteomes" id="UP000663720"/>
    </source>
</evidence>
<accession>A0A975B8I2</accession>
<feature type="domain" description="Lcl C-terminal" evidence="2">
    <location>
        <begin position="287"/>
        <end position="381"/>
    </location>
</feature>
<dbReference type="InterPro" id="IPR011460">
    <property type="entry name" value="Lcl_C"/>
</dbReference>
<organism evidence="3 4">
    <name type="scientific">Desulfonema limicola</name>
    <dbReference type="NCBI Taxonomy" id="45656"/>
    <lineage>
        <taxon>Bacteria</taxon>
        <taxon>Pseudomonadati</taxon>
        <taxon>Thermodesulfobacteriota</taxon>
        <taxon>Desulfobacteria</taxon>
        <taxon>Desulfobacterales</taxon>
        <taxon>Desulfococcaceae</taxon>
        <taxon>Desulfonema</taxon>
    </lineage>
</organism>
<evidence type="ECO:0000313" key="3">
    <source>
        <dbReference type="EMBL" id="QTA80808.1"/>
    </source>
</evidence>
<dbReference type="InterPro" id="IPR018247">
    <property type="entry name" value="EF_Hand_1_Ca_BS"/>
</dbReference>
<dbReference type="PROSITE" id="PS00018">
    <property type="entry name" value="EF_HAND_1"/>
    <property type="match status" value="1"/>
</dbReference>
<sequence length="454" mass="49801">MRNLIVIFTIMVSFAFPAYAQSACPVLSDVITGLKIVTDIPVSSIPAAIFDIDNNKQVGLPEVVYMLQIISGQRECPAYPVVGTNQTLFYNNAGEITAPAPGQPYYGQAAFHPGNIPSYTDNGETITDNVTGLMWVKARGSKVTWSDAVAGASTNRTAGYSDWRMPTIKELYSLILFSGVNGPDNTNIEGYIPYIDINYFGFAYGPGGSTNVGERIIDCQDWSANKYVSTVMGNQIAIFGVNFADGRIKGYNEFVPFSGEGNELYVRYVRGNTGYGENNFKDNGDSTVTDLATNLMWSKDDSKTELDWLEALAWVQTQNAANYLGHNDWRLPDAKELQSIVDYTRSPSTTNSPAVDVNFFNTTSITNEAGQTDYPYFWTGSVLLDGGPFPSGIYISFGRAMGYMNNSWTDVHGAGSQKSDIMVGDPAKYPTGRGPQGDAVRIYNYVRLVRNMEN</sequence>
<gene>
    <name evidence="3" type="ORF">dnl_31210</name>
</gene>
<protein>
    <submittedName>
        <fullName evidence="3">DUF1566</fullName>
    </submittedName>
</protein>
<dbReference type="Proteomes" id="UP000663720">
    <property type="component" value="Chromosome"/>
</dbReference>
<dbReference type="AlphaFoldDB" id="A0A975B8I2"/>